<dbReference type="InterPro" id="IPR055170">
    <property type="entry name" value="GFO_IDH_MocA-like_dom"/>
</dbReference>
<dbReference type="OrthoDB" id="9815825at2"/>
<feature type="domain" description="GFO/IDH/MocA-like oxidoreductase" evidence="2">
    <location>
        <begin position="138"/>
        <end position="259"/>
    </location>
</feature>
<feature type="domain" description="Gfo/Idh/MocA-like oxidoreductase N-terminal" evidence="1">
    <location>
        <begin position="10"/>
        <end position="127"/>
    </location>
</feature>
<proteinExistence type="predicted"/>
<dbReference type="Gene3D" id="3.40.50.720">
    <property type="entry name" value="NAD(P)-binding Rossmann-like Domain"/>
    <property type="match status" value="1"/>
</dbReference>
<dbReference type="Proteomes" id="UP000000263">
    <property type="component" value="Chromosome"/>
</dbReference>
<evidence type="ECO:0000259" key="1">
    <source>
        <dbReference type="Pfam" id="PF01408"/>
    </source>
</evidence>
<dbReference type="GO" id="GO:0000166">
    <property type="term" value="F:nucleotide binding"/>
    <property type="evidence" value="ECO:0007669"/>
    <property type="project" value="InterPro"/>
</dbReference>
<dbReference type="PANTHER" id="PTHR43249">
    <property type="entry name" value="UDP-N-ACETYL-2-AMINO-2-DEOXY-D-GLUCURONATE OXIDASE"/>
    <property type="match status" value="1"/>
</dbReference>
<keyword evidence="4" id="KW-1185">Reference proteome</keyword>
<dbReference type="InterPro" id="IPR052515">
    <property type="entry name" value="Gfo/Idh/MocA_Oxidoreductase"/>
</dbReference>
<protein>
    <submittedName>
        <fullName evidence="3">Oxidoreductase domain protein</fullName>
    </submittedName>
</protein>
<organism evidence="3 4">
    <name type="scientific">Roseiflexus castenholzii (strain DSM 13941 / HLO8)</name>
    <dbReference type="NCBI Taxonomy" id="383372"/>
    <lineage>
        <taxon>Bacteria</taxon>
        <taxon>Bacillati</taxon>
        <taxon>Chloroflexota</taxon>
        <taxon>Chloroflexia</taxon>
        <taxon>Chloroflexales</taxon>
        <taxon>Roseiflexineae</taxon>
        <taxon>Roseiflexaceae</taxon>
        <taxon>Roseiflexus</taxon>
    </lineage>
</organism>
<dbReference type="Pfam" id="PF22725">
    <property type="entry name" value="GFO_IDH_MocA_C3"/>
    <property type="match status" value="1"/>
</dbReference>
<dbReference type="AlphaFoldDB" id="A7NLB3"/>
<name>A7NLB3_ROSCS</name>
<dbReference type="EMBL" id="CP000804">
    <property type="protein sequence ID" value="ABU58286.1"/>
    <property type="molecule type" value="Genomic_DNA"/>
</dbReference>
<gene>
    <name evidence="3" type="ordered locus">Rcas_2203</name>
</gene>
<dbReference type="eggNOG" id="COG0673">
    <property type="taxonomic scope" value="Bacteria"/>
</dbReference>
<dbReference type="STRING" id="383372.Rcas_2203"/>
<dbReference type="HOGENOM" id="CLU_023194_1_0_0"/>
<dbReference type="PANTHER" id="PTHR43249:SF1">
    <property type="entry name" value="D-GLUCOSIDE 3-DEHYDROGENASE"/>
    <property type="match status" value="1"/>
</dbReference>
<dbReference type="KEGG" id="rca:Rcas_2203"/>
<accession>A7NLB3</accession>
<dbReference type="Gene3D" id="3.30.360.10">
    <property type="entry name" value="Dihydrodipicolinate Reductase, domain 2"/>
    <property type="match status" value="1"/>
</dbReference>
<dbReference type="InterPro" id="IPR036291">
    <property type="entry name" value="NAD(P)-bd_dom_sf"/>
</dbReference>
<dbReference type="Pfam" id="PF01408">
    <property type="entry name" value="GFO_IDH_MocA"/>
    <property type="match status" value="1"/>
</dbReference>
<dbReference type="InterPro" id="IPR000683">
    <property type="entry name" value="Gfo/Idh/MocA-like_OxRdtase_N"/>
</dbReference>
<dbReference type="SUPFAM" id="SSF55347">
    <property type="entry name" value="Glyceraldehyde-3-phosphate dehydrogenase-like, C-terminal domain"/>
    <property type="match status" value="1"/>
</dbReference>
<dbReference type="SUPFAM" id="SSF51735">
    <property type="entry name" value="NAD(P)-binding Rossmann-fold domains"/>
    <property type="match status" value="1"/>
</dbReference>
<evidence type="ECO:0000259" key="2">
    <source>
        <dbReference type="Pfam" id="PF22725"/>
    </source>
</evidence>
<evidence type="ECO:0000313" key="4">
    <source>
        <dbReference type="Proteomes" id="UP000000263"/>
    </source>
</evidence>
<evidence type="ECO:0000313" key="3">
    <source>
        <dbReference type="EMBL" id="ABU58286.1"/>
    </source>
</evidence>
<sequence length="375" mass="40829">MTDHSNPPGLRFGIIGSAAGIAESHLKALTELPGATIVGMADIAIERGEARARAVGCPFFADHRAMLDAVRPDVAVICAPHPLHAALAIDCLDAGAHVLVEKPLAVSVSEADAMIAAADRAGRLLAVCFQQRFRPVIEHARTLIESGAIGDIVRVLCVEPWFRTQFYYDSAAWRGTWRGEGGGVLMNQGPHPLDLLCHLTGSPAKVWGWVRTMGHTIECEDVAQALLEYPNGAPGYIYFSTVEAGSERRMEIVGDCGALVIVFDNLTIHRFAVPLSEYRTTVREMWSQPQVQTETLRLPSDIGEHGGHLGVYLDLVRAIAEGRRPRCDAREARISLELSNAIIYSGMTGQPVTLPLDRQAYDALLDDLRAGRRKL</sequence>
<reference evidence="3 4" key="1">
    <citation type="submission" date="2007-08" db="EMBL/GenBank/DDBJ databases">
        <title>Complete sequence of Roseiflexus castenholzii DSM 13941.</title>
        <authorList>
            <consortium name="US DOE Joint Genome Institute"/>
            <person name="Copeland A."/>
            <person name="Lucas S."/>
            <person name="Lapidus A."/>
            <person name="Barry K."/>
            <person name="Glavina del Rio T."/>
            <person name="Dalin E."/>
            <person name="Tice H."/>
            <person name="Pitluck S."/>
            <person name="Thompson L.S."/>
            <person name="Brettin T."/>
            <person name="Bruce D."/>
            <person name="Detter J.C."/>
            <person name="Han C."/>
            <person name="Tapia R."/>
            <person name="Schmutz J."/>
            <person name="Larimer F."/>
            <person name="Land M."/>
            <person name="Hauser L."/>
            <person name="Kyrpides N."/>
            <person name="Mikhailova N."/>
            <person name="Bryant D.A."/>
            <person name="Hanada S."/>
            <person name="Tsukatani Y."/>
            <person name="Richardson P."/>
        </authorList>
    </citation>
    <scope>NUCLEOTIDE SEQUENCE [LARGE SCALE GENOMIC DNA]</scope>
    <source>
        <strain evidence="4">DSM 13941 / HLO8</strain>
    </source>
</reference>
<dbReference type="RefSeq" id="WP_012120710.1">
    <property type="nucleotide sequence ID" value="NC_009767.1"/>
</dbReference>